<keyword evidence="1" id="KW-1133">Transmembrane helix</keyword>
<keyword evidence="1" id="KW-0472">Membrane</keyword>
<accession>A0A3B1C331</accession>
<organism evidence="2">
    <name type="scientific">hydrothermal vent metagenome</name>
    <dbReference type="NCBI Taxonomy" id="652676"/>
    <lineage>
        <taxon>unclassified sequences</taxon>
        <taxon>metagenomes</taxon>
        <taxon>ecological metagenomes</taxon>
    </lineage>
</organism>
<gene>
    <name evidence="2" type="ORF">MNBD_GAMMA26-889</name>
</gene>
<reference evidence="2" key="1">
    <citation type="submission" date="2018-06" db="EMBL/GenBank/DDBJ databases">
        <authorList>
            <person name="Zhirakovskaya E."/>
        </authorList>
    </citation>
    <scope>NUCLEOTIDE SEQUENCE</scope>
</reference>
<name>A0A3B1C331_9ZZZZ</name>
<evidence type="ECO:0000256" key="1">
    <source>
        <dbReference type="SAM" id="Phobius"/>
    </source>
</evidence>
<sequence length="64" mass="7404">MMHFNWVHELISACKLLVELMRINSTVRGIVLTLPYHISRLILAAYCSALIAETKQNYNSRKDI</sequence>
<feature type="transmembrane region" description="Helical" evidence="1">
    <location>
        <begin position="30"/>
        <end position="52"/>
    </location>
</feature>
<dbReference type="AlphaFoldDB" id="A0A3B1C331"/>
<protein>
    <submittedName>
        <fullName evidence="2">Uncharacterized protein</fullName>
    </submittedName>
</protein>
<proteinExistence type="predicted"/>
<dbReference type="EMBL" id="UOFX01000083">
    <property type="protein sequence ID" value="VAX11317.1"/>
    <property type="molecule type" value="Genomic_DNA"/>
</dbReference>
<keyword evidence="1" id="KW-0812">Transmembrane</keyword>
<evidence type="ECO:0000313" key="2">
    <source>
        <dbReference type="EMBL" id="VAX11317.1"/>
    </source>
</evidence>